<keyword evidence="1" id="KW-0378">Hydrolase</keyword>
<protein>
    <recommendedName>
        <fullName evidence="3">Glycoside hydrolase family 42 N-terminal domain-containing protein</fullName>
    </recommendedName>
</protein>
<comment type="caution">
    <text evidence="4">The sequence shown here is derived from an EMBL/GenBank/DDBJ whole genome shotgun (WGS) entry which is preliminary data.</text>
</comment>
<evidence type="ECO:0000259" key="3">
    <source>
        <dbReference type="Pfam" id="PF02449"/>
    </source>
</evidence>
<dbReference type="Gene3D" id="3.20.20.80">
    <property type="entry name" value="Glycosidases"/>
    <property type="match status" value="1"/>
</dbReference>
<dbReference type="GO" id="GO:0005975">
    <property type="term" value="P:carbohydrate metabolic process"/>
    <property type="evidence" value="ECO:0007669"/>
    <property type="project" value="InterPro"/>
</dbReference>
<evidence type="ECO:0000256" key="2">
    <source>
        <dbReference type="ARBA" id="ARBA00023295"/>
    </source>
</evidence>
<dbReference type="EMBL" id="PFBO01000127">
    <property type="protein sequence ID" value="PIT90172.1"/>
    <property type="molecule type" value="Genomic_DNA"/>
</dbReference>
<gene>
    <name evidence="4" type="ORF">COU22_03635</name>
</gene>
<dbReference type="InterPro" id="IPR017853">
    <property type="entry name" value="GH"/>
</dbReference>
<proteinExistence type="predicted"/>
<sequence>THWDLLETEEGKYNFRDLDWQVETISDRGGEIILAIGQRTPRWPECHWPDWIFQYSEEERQEHILVLLEKIIDRYKDHPAIVAWQVENEPFLKVFGECPAPDKDFYEKEIALVKSLDSSRPIMVTESGELSTWLRGASLVDQVGTSVYRITWNKWLGYFYYPLPPAHYYLKAKLVKMLTPVEDIFVSEMQMEPWLGRPILFNSLEEQYESMDLGKFKDNLDYAERIGLSPSYLWGVEWWNWLKEQGEEDIWNEAKKIW</sequence>
<organism evidence="4 5">
    <name type="scientific">Candidatus Komeilibacteria bacterium CG10_big_fil_rev_8_21_14_0_10_41_13</name>
    <dbReference type="NCBI Taxonomy" id="1974476"/>
    <lineage>
        <taxon>Bacteria</taxon>
        <taxon>Candidatus Komeiliibacteriota</taxon>
    </lineage>
</organism>
<keyword evidence="2" id="KW-0326">Glycosidase</keyword>
<feature type="domain" description="Glycoside hydrolase family 42 N-terminal" evidence="3">
    <location>
        <begin position="3"/>
        <end position="93"/>
    </location>
</feature>
<dbReference type="InterPro" id="IPR013529">
    <property type="entry name" value="Glyco_hydro_42_N"/>
</dbReference>
<feature type="non-terminal residue" evidence="4">
    <location>
        <position position="1"/>
    </location>
</feature>
<dbReference type="Pfam" id="PF02449">
    <property type="entry name" value="Glyco_hydro_42"/>
    <property type="match status" value="1"/>
</dbReference>
<dbReference type="GO" id="GO:0004565">
    <property type="term" value="F:beta-galactosidase activity"/>
    <property type="evidence" value="ECO:0007669"/>
    <property type="project" value="InterPro"/>
</dbReference>
<dbReference type="GO" id="GO:0009341">
    <property type="term" value="C:beta-galactosidase complex"/>
    <property type="evidence" value="ECO:0007669"/>
    <property type="project" value="InterPro"/>
</dbReference>
<evidence type="ECO:0000313" key="4">
    <source>
        <dbReference type="EMBL" id="PIT90172.1"/>
    </source>
</evidence>
<accession>A0A2M6WBK6</accession>
<dbReference type="SUPFAM" id="SSF51445">
    <property type="entry name" value="(Trans)glycosidases"/>
    <property type="match status" value="1"/>
</dbReference>
<name>A0A2M6WBK6_9BACT</name>
<evidence type="ECO:0000313" key="5">
    <source>
        <dbReference type="Proteomes" id="UP000230543"/>
    </source>
</evidence>
<reference evidence="5" key="1">
    <citation type="submission" date="2017-09" db="EMBL/GenBank/DDBJ databases">
        <title>Depth-based differentiation of microbial function through sediment-hosted aquifers and enrichment of novel symbionts in the deep terrestrial subsurface.</title>
        <authorList>
            <person name="Probst A.J."/>
            <person name="Ladd B."/>
            <person name="Jarett J.K."/>
            <person name="Geller-Mcgrath D.E."/>
            <person name="Sieber C.M.K."/>
            <person name="Emerson J.B."/>
            <person name="Anantharaman K."/>
            <person name="Thomas B.C."/>
            <person name="Malmstrom R."/>
            <person name="Stieglmeier M."/>
            <person name="Klingl A."/>
            <person name="Woyke T."/>
            <person name="Ryan C.M."/>
            <person name="Banfield J.F."/>
        </authorList>
    </citation>
    <scope>NUCLEOTIDE SEQUENCE [LARGE SCALE GENOMIC DNA]</scope>
</reference>
<evidence type="ECO:0000256" key="1">
    <source>
        <dbReference type="ARBA" id="ARBA00022801"/>
    </source>
</evidence>
<dbReference type="AlphaFoldDB" id="A0A2M6WBK6"/>
<dbReference type="Proteomes" id="UP000230543">
    <property type="component" value="Unassembled WGS sequence"/>
</dbReference>